<dbReference type="InterPro" id="IPR005821">
    <property type="entry name" value="Ion_trans_dom"/>
</dbReference>
<dbReference type="PRINTS" id="PR01463">
    <property type="entry name" value="EAGCHANLFMLY"/>
</dbReference>
<evidence type="ECO:0000313" key="16">
    <source>
        <dbReference type="EMBL" id="EKX35816.1"/>
    </source>
</evidence>
<feature type="signal peptide" evidence="14">
    <location>
        <begin position="1"/>
        <end position="24"/>
    </location>
</feature>
<evidence type="ECO:0000256" key="11">
    <source>
        <dbReference type="ARBA" id="ARBA00023303"/>
    </source>
</evidence>
<dbReference type="EMBL" id="JH993083">
    <property type="protein sequence ID" value="EKX35816.1"/>
    <property type="molecule type" value="Genomic_DNA"/>
</dbReference>
<evidence type="ECO:0000256" key="5">
    <source>
        <dbReference type="ARBA" id="ARBA00022826"/>
    </source>
</evidence>
<dbReference type="RefSeq" id="XP_005822796.1">
    <property type="nucleotide sequence ID" value="XM_005822739.1"/>
</dbReference>
<evidence type="ECO:0000256" key="10">
    <source>
        <dbReference type="ARBA" id="ARBA00023136"/>
    </source>
</evidence>
<feature type="compositionally biased region" description="Basic and acidic residues" evidence="12">
    <location>
        <begin position="676"/>
        <end position="689"/>
    </location>
</feature>
<feature type="transmembrane region" description="Helical" evidence="13">
    <location>
        <begin position="319"/>
        <end position="337"/>
    </location>
</feature>
<dbReference type="GO" id="GO:0005886">
    <property type="term" value="C:plasma membrane"/>
    <property type="evidence" value="ECO:0007669"/>
    <property type="project" value="TreeGrafter"/>
</dbReference>
<dbReference type="SUPFAM" id="SSF81324">
    <property type="entry name" value="Voltage-gated potassium channels"/>
    <property type="match status" value="1"/>
</dbReference>
<evidence type="ECO:0000256" key="14">
    <source>
        <dbReference type="SAM" id="SignalP"/>
    </source>
</evidence>
<dbReference type="InterPro" id="IPR003938">
    <property type="entry name" value="K_chnl_volt-dep_EAG/ELK/ERG"/>
</dbReference>
<dbReference type="AlphaFoldDB" id="L1IHX6"/>
<organism evidence="16">
    <name type="scientific">Guillardia theta (strain CCMP2712)</name>
    <name type="common">Cryptophyte</name>
    <dbReference type="NCBI Taxonomy" id="905079"/>
    <lineage>
        <taxon>Eukaryota</taxon>
        <taxon>Cryptophyceae</taxon>
        <taxon>Pyrenomonadales</taxon>
        <taxon>Geminigeraceae</taxon>
        <taxon>Guillardia</taxon>
    </lineage>
</organism>
<evidence type="ECO:0000256" key="4">
    <source>
        <dbReference type="ARBA" id="ARBA00022692"/>
    </source>
</evidence>
<keyword evidence="3" id="KW-0633">Potassium transport</keyword>
<evidence type="ECO:0000256" key="7">
    <source>
        <dbReference type="ARBA" id="ARBA00022958"/>
    </source>
</evidence>
<keyword evidence="11" id="KW-0407">Ion channel</keyword>
<dbReference type="EnsemblProtists" id="EKX35816">
    <property type="protein sequence ID" value="EKX35816"/>
    <property type="gene ID" value="GUITHDRAFT_146173"/>
</dbReference>
<dbReference type="GeneID" id="17292611"/>
<evidence type="ECO:0000313" key="17">
    <source>
        <dbReference type="EnsemblProtists" id="EKX35816"/>
    </source>
</evidence>
<feature type="compositionally biased region" description="Polar residues" evidence="12">
    <location>
        <begin position="690"/>
        <end position="703"/>
    </location>
</feature>
<keyword evidence="10 13" id="KW-0472">Membrane</keyword>
<dbReference type="PaxDb" id="55529-EKX35816"/>
<dbReference type="InterPro" id="IPR018490">
    <property type="entry name" value="cNMP-bd_dom_sf"/>
</dbReference>
<dbReference type="InterPro" id="IPR000595">
    <property type="entry name" value="cNMP-bd_dom"/>
</dbReference>
<dbReference type="eggNOG" id="KOG0498">
    <property type="taxonomic scope" value="Eukaryota"/>
</dbReference>
<evidence type="ECO:0000256" key="3">
    <source>
        <dbReference type="ARBA" id="ARBA00022538"/>
    </source>
</evidence>
<accession>L1IHX6</accession>
<evidence type="ECO:0000256" key="8">
    <source>
        <dbReference type="ARBA" id="ARBA00022989"/>
    </source>
</evidence>
<dbReference type="OMA" id="QMVILAM"/>
<evidence type="ECO:0000256" key="12">
    <source>
        <dbReference type="SAM" id="MobiDB-lite"/>
    </source>
</evidence>
<dbReference type="SUPFAM" id="SSF51206">
    <property type="entry name" value="cAMP-binding domain-like"/>
    <property type="match status" value="1"/>
</dbReference>
<keyword evidence="2" id="KW-0813">Transport</keyword>
<feature type="transmembrane region" description="Helical" evidence="13">
    <location>
        <begin position="363"/>
        <end position="384"/>
    </location>
</feature>
<evidence type="ECO:0000256" key="6">
    <source>
        <dbReference type="ARBA" id="ARBA00022882"/>
    </source>
</evidence>
<feature type="chain" id="PRO_5008770090" description="Cyclic nucleotide-binding domain-containing protein" evidence="14">
    <location>
        <begin position="25"/>
        <end position="711"/>
    </location>
</feature>
<evidence type="ECO:0000259" key="15">
    <source>
        <dbReference type="PROSITE" id="PS50042"/>
    </source>
</evidence>
<dbReference type="OrthoDB" id="432483at2759"/>
<evidence type="ECO:0000256" key="2">
    <source>
        <dbReference type="ARBA" id="ARBA00022448"/>
    </source>
</evidence>
<keyword evidence="6" id="KW-0851">Voltage-gated channel</keyword>
<dbReference type="Pfam" id="PF00520">
    <property type="entry name" value="Ion_trans"/>
    <property type="match status" value="1"/>
</dbReference>
<evidence type="ECO:0000313" key="18">
    <source>
        <dbReference type="Proteomes" id="UP000011087"/>
    </source>
</evidence>
<feature type="transmembrane region" description="Helical" evidence="13">
    <location>
        <begin position="192"/>
        <end position="214"/>
    </location>
</feature>
<dbReference type="InterPro" id="IPR014710">
    <property type="entry name" value="RmlC-like_jellyroll"/>
</dbReference>
<gene>
    <name evidence="16" type="ORF">GUITHDRAFT_146173</name>
</gene>
<evidence type="ECO:0000256" key="1">
    <source>
        <dbReference type="ARBA" id="ARBA00004141"/>
    </source>
</evidence>
<dbReference type="KEGG" id="gtt:GUITHDRAFT_146173"/>
<feature type="transmembrane region" description="Helical" evidence="13">
    <location>
        <begin position="151"/>
        <end position="171"/>
    </location>
</feature>
<dbReference type="CDD" id="cd00038">
    <property type="entry name" value="CAP_ED"/>
    <property type="match status" value="1"/>
</dbReference>
<dbReference type="Gene3D" id="2.60.120.10">
    <property type="entry name" value="Jelly Rolls"/>
    <property type="match status" value="1"/>
</dbReference>
<dbReference type="PANTHER" id="PTHR10217">
    <property type="entry name" value="VOLTAGE AND LIGAND GATED POTASSIUM CHANNEL"/>
    <property type="match status" value="1"/>
</dbReference>
<dbReference type="GO" id="GO:0034702">
    <property type="term" value="C:monoatomic ion channel complex"/>
    <property type="evidence" value="ECO:0007669"/>
    <property type="project" value="UniProtKB-KW"/>
</dbReference>
<name>L1IHX6_GUITC</name>
<dbReference type="Proteomes" id="UP000011087">
    <property type="component" value="Unassembled WGS sequence"/>
</dbReference>
<keyword evidence="7" id="KW-0630">Potassium</keyword>
<reference evidence="17" key="3">
    <citation type="submission" date="2016-03" db="UniProtKB">
        <authorList>
            <consortium name="EnsemblProtists"/>
        </authorList>
    </citation>
    <scope>IDENTIFICATION</scope>
</reference>
<dbReference type="Gene3D" id="1.10.287.70">
    <property type="match status" value="1"/>
</dbReference>
<reference evidence="16 18" key="1">
    <citation type="journal article" date="2012" name="Nature">
        <title>Algal genomes reveal evolutionary mosaicism and the fate of nucleomorphs.</title>
        <authorList>
            <consortium name="DOE Joint Genome Institute"/>
            <person name="Curtis B.A."/>
            <person name="Tanifuji G."/>
            <person name="Burki F."/>
            <person name="Gruber A."/>
            <person name="Irimia M."/>
            <person name="Maruyama S."/>
            <person name="Arias M.C."/>
            <person name="Ball S.G."/>
            <person name="Gile G.H."/>
            <person name="Hirakawa Y."/>
            <person name="Hopkins J.F."/>
            <person name="Kuo A."/>
            <person name="Rensing S.A."/>
            <person name="Schmutz J."/>
            <person name="Symeonidi A."/>
            <person name="Elias M."/>
            <person name="Eveleigh R.J."/>
            <person name="Herman E.K."/>
            <person name="Klute M.J."/>
            <person name="Nakayama T."/>
            <person name="Obornik M."/>
            <person name="Reyes-Prieto A."/>
            <person name="Armbrust E.V."/>
            <person name="Aves S.J."/>
            <person name="Beiko R.G."/>
            <person name="Coutinho P."/>
            <person name="Dacks J.B."/>
            <person name="Durnford D.G."/>
            <person name="Fast N.M."/>
            <person name="Green B.R."/>
            <person name="Grisdale C.J."/>
            <person name="Hempel F."/>
            <person name="Henrissat B."/>
            <person name="Hoppner M.P."/>
            <person name="Ishida K."/>
            <person name="Kim E."/>
            <person name="Koreny L."/>
            <person name="Kroth P.G."/>
            <person name="Liu Y."/>
            <person name="Malik S.B."/>
            <person name="Maier U.G."/>
            <person name="McRose D."/>
            <person name="Mock T."/>
            <person name="Neilson J.A."/>
            <person name="Onodera N.T."/>
            <person name="Poole A.M."/>
            <person name="Pritham E.J."/>
            <person name="Richards T.A."/>
            <person name="Rocap G."/>
            <person name="Roy S.W."/>
            <person name="Sarai C."/>
            <person name="Schaack S."/>
            <person name="Shirato S."/>
            <person name="Slamovits C.H."/>
            <person name="Spencer D.F."/>
            <person name="Suzuki S."/>
            <person name="Worden A.Z."/>
            <person name="Zauner S."/>
            <person name="Barry K."/>
            <person name="Bell C."/>
            <person name="Bharti A.K."/>
            <person name="Crow J.A."/>
            <person name="Grimwood J."/>
            <person name="Kramer R."/>
            <person name="Lindquist E."/>
            <person name="Lucas S."/>
            <person name="Salamov A."/>
            <person name="McFadden G.I."/>
            <person name="Lane C.E."/>
            <person name="Keeling P.J."/>
            <person name="Gray M.W."/>
            <person name="Grigoriev I.V."/>
            <person name="Archibald J.M."/>
        </authorList>
    </citation>
    <scope>NUCLEOTIDE SEQUENCE</scope>
    <source>
        <strain evidence="16 18">CCMP2712</strain>
    </source>
</reference>
<reference evidence="18" key="2">
    <citation type="submission" date="2012-11" db="EMBL/GenBank/DDBJ databases">
        <authorList>
            <person name="Kuo A."/>
            <person name="Curtis B.A."/>
            <person name="Tanifuji G."/>
            <person name="Burki F."/>
            <person name="Gruber A."/>
            <person name="Irimia M."/>
            <person name="Maruyama S."/>
            <person name="Arias M.C."/>
            <person name="Ball S.G."/>
            <person name="Gile G.H."/>
            <person name="Hirakawa Y."/>
            <person name="Hopkins J.F."/>
            <person name="Rensing S.A."/>
            <person name="Schmutz J."/>
            <person name="Symeonidi A."/>
            <person name="Elias M."/>
            <person name="Eveleigh R.J."/>
            <person name="Herman E.K."/>
            <person name="Klute M.J."/>
            <person name="Nakayama T."/>
            <person name="Obornik M."/>
            <person name="Reyes-Prieto A."/>
            <person name="Armbrust E.V."/>
            <person name="Aves S.J."/>
            <person name="Beiko R.G."/>
            <person name="Coutinho P."/>
            <person name="Dacks J.B."/>
            <person name="Durnford D.G."/>
            <person name="Fast N.M."/>
            <person name="Green B.R."/>
            <person name="Grisdale C."/>
            <person name="Hempe F."/>
            <person name="Henrissat B."/>
            <person name="Hoppner M.P."/>
            <person name="Ishida K.-I."/>
            <person name="Kim E."/>
            <person name="Koreny L."/>
            <person name="Kroth P.G."/>
            <person name="Liu Y."/>
            <person name="Malik S.-B."/>
            <person name="Maier U.G."/>
            <person name="McRose D."/>
            <person name="Mock T."/>
            <person name="Neilson J.A."/>
            <person name="Onodera N.T."/>
            <person name="Poole A.M."/>
            <person name="Pritham E.J."/>
            <person name="Richards T.A."/>
            <person name="Rocap G."/>
            <person name="Roy S.W."/>
            <person name="Sarai C."/>
            <person name="Schaack S."/>
            <person name="Shirato S."/>
            <person name="Slamovits C.H."/>
            <person name="Spencer D.F."/>
            <person name="Suzuki S."/>
            <person name="Worden A.Z."/>
            <person name="Zauner S."/>
            <person name="Barry K."/>
            <person name="Bell C."/>
            <person name="Bharti A.K."/>
            <person name="Crow J.A."/>
            <person name="Grimwood J."/>
            <person name="Kramer R."/>
            <person name="Lindquist E."/>
            <person name="Lucas S."/>
            <person name="Salamov A."/>
            <person name="McFadden G.I."/>
            <person name="Lane C.E."/>
            <person name="Keeling P.J."/>
            <person name="Gray M.W."/>
            <person name="Grigoriev I.V."/>
            <person name="Archibald J.M."/>
        </authorList>
    </citation>
    <scope>NUCLEOTIDE SEQUENCE</scope>
    <source>
        <strain evidence="18">CCMP2712</strain>
    </source>
</reference>
<keyword evidence="5" id="KW-0631">Potassium channel</keyword>
<dbReference type="InterPro" id="IPR050818">
    <property type="entry name" value="KCNH_animal-type"/>
</dbReference>
<comment type="subcellular location">
    <subcellularLocation>
        <location evidence="1">Membrane</location>
        <topology evidence="1">Multi-pass membrane protein</topology>
    </subcellularLocation>
</comment>
<feature type="transmembrane region" description="Helical" evidence="13">
    <location>
        <begin position="391"/>
        <end position="411"/>
    </location>
</feature>
<dbReference type="Pfam" id="PF00027">
    <property type="entry name" value="cNMP_binding"/>
    <property type="match status" value="1"/>
</dbReference>
<keyword evidence="18" id="KW-1185">Reference proteome</keyword>
<keyword evidence="8 13" id="KW-1133">Transmembrane helix</keyword>
<keyword evidence="9" id="KW-0406">Ion transport</keyword>
<dbReference type="Gene3D" id="1.10.287.630">
    <property type="entry name" value="Helix hairpin bin"/>
    <property type="match status" value="1"/>
</dbReference>
<feature type="domain" description="Cyclic nucleotide-binding" evidence="15">
    <location>
        <begin position="494"/>
        <end position="598"/>
    </location>
</feature>
<dbReference type="PROSITE" id="PS50042">
    <property type="entry name" value="CNMP_BINDING_3"/>
    <property type="match status" value="1"/>
</dbReference>
<keyword evidence="14" id="KW-0732">Signal</keyword>
<evidence type="ECO:0000256" key="9">
    <source>
        <dbReference type="ARBA" id="ARBA00023065"/>
    </source>
</evidence>
<sequence>MSRIRKRRWLGVLLLLGMAAGSLEMCCLHVERGIFSRNNPSGGAESLLKTRRMVYPSPTPQSKSALRGGRDDGLLDVEGGDVESTLANPEMTQVRAFMPRELKEWKQGGTQERNERLDLSFLWDNKAWFYPEPPWGRKDVYRRESNFLKRWHFFMWFAMIYVAVVVPFRAAGLSRVPAAYATCSDNSITRTAIDVVVDVIFLADMVFTMHTAYYKRKGHGRFILVDDLELVQQNYLTSVSFLLDVMGVLPFKEISCWFLRLCSIIFPRSTEKLMSGSVIGLLKLMRLAKLFRLHHFRQMWRYIYHQFPRKSRWVHLAKILSLLLFTSHLLSCSWYWIGTQSNEGWVRRIYKKSKGDDQWFDKYITSLYFVYTTITTVGFGDVVANTTAERIFCVWATVLGSFLFGVLIGSVPKIMNRQTEACSRYTALERNVKEYLHEHEVPSELRGRILQYYEYRFPERRHFDLEKKLAELPRSIQEALAVHVHRDLTRMCAVLSRCSPSTLSDVCLRLHEMYAARGDLIVSAGSEPDGVYFIRSGQVLVIRPADGKALRHLGPGDIFGENCCIDPNLSCSIRLHSITALEPLEICKLYLDDLELLVANHVDFVLTSQVSSWRTARNEIIERYRSRMGTITQSEVLDRVQSLKDDLRILKYTCAALSDSALKTADGSKALVQEGLEKMRKEDGEERSATNESTLEPVEQQSVGEEKDGDR</sequence>
<dbReference type="GO" id="GO:0042391">
    <property type="term" value="P:regulation of membrane potential"/>
    <property type="evidence" value="ECO:0007669"/>
    <property type="project" value="TreeGrafter"/>
</dbReference>
<keyword evidence="4 13" id="KW-0812">Transmembrane</keyword>
<proteinExistence type="predicted"/>
<dbReference type="GO" id="GO:0005249">
    <property type="term" value="F:voltage-gated potassium channel activity"/>
    <property type="evidence" value="ECO:0007669"/>
    <property type="project" value="InterPro"/>
</dbReference>
<dbReference type="HOGENOM" id="CLU_388554_0_0_1"/>
<dbReference type="SMART" id="SM00100">
    <property type="entry name" value="cNMP"/>
    <property type="match status" value="1"/>
</dbReference>
<evidence type="ECO:0000256" key="13">
    <source>
        <dbReference type="SAM" id="Phobius"/>
    </source>
</evidence>
<feature type="region of interest" description="Disordered" evidence="12">
    <location>
        <begin position="676"/>
        <end position="711"/>
    </location>
</feature>
<dbReference type="PANTHER" id="PTHR10217:SF435">
    <property type="entry name" value="POTASSIUM VOLTAGE-GATED CHANNEL PROTEIN EAG"/>
    <property type="match status" value="1"/>
</dbReference>
<protein>
    <recommendedName>
        <fullName evidence="15">Cyclic nucleotide-binding domain-containing protein</fullName>
    </recommendedName>
</protein>